<dbReference type="PIRSF" id="PIRSF006181">
    <property type="entry name" value="EbsC_YbaK"/>
    <property type="match status" value="1"/>
</dbReference>
<evidence type="ECO:0000256" key="1">
    <source>
        <dbReference type="ARBA" id="ARBA00009798"/>
    </source>
</evidence>
<protein>
    <recommendedName>
        <fullName evidence="4">Cys-tRNA(Pro)/Cys-tRNA(Cys) deacylase</fullName>
        <ecNumber evidence="4">4.2.-.-</ecNumber>
    </recommendedName>
</protein>
<name>A0A1F6CBW5_HANXR</name>
<dbReference type="GO" id="GO:0016829">
    <property type="term" value="F:lyase activity"/>
    <property type="evidence" value="ECO:0007669"/>
    <property type="project" value="UniProtKB-KW"/>
</dbReference>
<evidence type="ECO:0000313" key="6">
    <source>
        <dbReference type="EMBL" id="OGG46481.1"/>
    </source>
</evidence>
<dbReference type="InterPro" id="IPR007214">
    <property type="entry name" value="YbaK/aa-tRNA-synth-assoc-dom"/>
</dbReference>
<dbReference type="SUPFAM" id="SSF55826">
    <property type="entry name" value="YbaK/ProRS associated domain"/>
    <property type="match status" value="1"/>
</dbReference>
<dbReference type="Proteomes" id="UP000178606">
    <property type="component" value="Unassembled WGS sequence"/>
</dbReference>
<dbReference type="Pfam" id="PF04073">
    <property type="entry name" value="tRNA_edit"/>
    <property type="match status" value="1"/>
</dbReference>
<dbReference type="InterPro" id="IPR004369">
    <property type="entry name" value="Prolyl-tRNA_editing_YbaK/EbsC"/>
</dbReference>
<dbReference type="CDD" id="cd00002">
    <property type="entry name" value="YbaK_deacylase"/>
    <property type="match status" value="1"/>
</dbReference>
<dbReference type="EMBL" id="MFKF01000312">
    <property type="protein sequence ID" value="OGG46481.1"/>
    <property type="molecule type" value="Genomic_DNA"/>
</dbReference>
<dbReference type="EC" id="4.2.-.-" evidence="4"/>
<organism evidence="6 7">
    <name type="scientific">Handelsmanbacteria sp. (strain RIFCSPLOWO2_12_FULL_64_10)</name>
    <dbReference type="NCBI Taxonomy" id="1817868"/>
    <lineage>
        <taxon>Bacteria</taxon>
        <taxon>Candidatus Handelsmaniibacteriota</taxon>
    </lineage>
</organism>
<evidence type="ECO:0000313" key="7">
    <source>
        <dbReference type="Proteomes" id="UP000178606"/>
    </source>
</evidence>
<gene>
    <name evidence="6" type="ORF">A3F84_11770</name>
</gene>
<dbReference type="InterPro" id="IPR036754">
    <property type="entry name" value="YbaK/aa-tRNA-synt-asso_dom_sf"/>
</dbReference>
<evidence type="ECO:0000259" key="5">
    <source>
        <dbReference type="Pfam" id="PF04073"/>
    </source>
</evidence>
<keyword evidence="2 4" id="KW-0648">Protein biosynthesis</keyword>
<keyword evidence="3 4" id="KW-0456">Lyase</keyword>
<dbReference type="GO" id="GO:0006412">
    <property type="term" value="P:translation"/>
    <property type="evidence" value="ECO:0007669"/>
    <property type="project" value="UniProtKB-KW"/>
</dbReference>
<dbReference type="AlphaFoldDB" id="A0A1F6CBW5"/>
<dbReference type="PANTHER" id="PTHR30411:SF0">
    <property type="entry name" value="CYS-TRNA(PRO)_CYS-TRNA(CYS) DEACYLASE YBAK"/>
    <property type="match status" value="1"/>
</dbReference>
<evidence type="ECO:0000256" key="2">
    <source>
        <dbReference type="ARBA" id="ARBA00022917"/>
    </source>
</evidence>
<proteinExistence type="inferred from homology"/>
<sequence length="170" mass="18539">MTQKEPEIPVTPAVRALRAAGVEFRPHLYAYQPKGGARHAASVLQVPVHAVVKTLVMEAKQEGERRVLLILMHGDCEVSTKQLARVLGVKSVSPTSEADVERFTGYVPGGVSPFGTRTALPVYVEETVLGLERLYINGGRRGLQVEIRPSDLQRVLQPVPVRVGIPSERG</sequence>
<reference evidence="6 7" key="1">
    <citation type="journal article" date="2016" name="Nat. Commun.">
        <title>Thousands of microbial genomes shed light on interconnected biogeochemical processes in an aquifer system.</title>
        <authorList>
            <person name="Anantharaman K."/>
            <person name="Brown C.T."/>
            <person name="Hug L.A."/>
            <person name="Sharon I."/>
            <person name="Castelle C.J."/>
            <person name="Probst A.J."/>
            <person name="Thomas B.C."/>
            <person name="Singh A."/>
            <person name="Wilkins M.J."/>
            <person name="Karaoz U."/>
            <person name="Brodie E.L."/>
            <person name="Williams K.H."/>
            <person name="Hubbard S.S."/>
            <person name="Banfield J.F."/>
        </authorList>
    </citation>
    <scope>NUCLEOTIDE SEQUENCE [LARGE SCALE GENOMIC DNA]</scope>
    <source>
        <strain evidence="7">RIFCSPLOWO2_12_FULL_64_10</strain>
    </source>
</reference>
<feature type="domain" description="YbaK/aminoacyl-tRNA synthetase-associated" evidence="5">
    <location>
        <begin position="38"/>
        <end position="154"/>
    </location>
</feature>
<accession>A0A1F6CBW5</accession>
<evidence type="ECO:0000256" key="4">
    <source>
        <dbReference type="PIRNR" id="PIRNR006181"/>
    </source>
</evidence>
<dbReference type="Gene3D" id="3.90.960.10">
    <property type="entry name" value="YbaK/aminoacyl-tRNA synthetase-associated domain"/>
    <property type="match status" value="1"/>
</dbReference>
<comment type="similarity">
    <text evidence="1 4">Belongs to the prolyl-tRNA editing family. YbaK/EbsC subfamily.</text>
</comment>
<evidence type="ECO:0000256" key="3">
    <source>
        <dbReference type="ARBA" id="ARBA00023239"/>
    </source>
</evidence>
<dbReference type="PANTHER" id="PTHR30411">
    <property type="entry name" value="CYTOPLASMIC PROTEIN"/>
    <property type="match status" value="1"/>
</dbReference>
<comment type="caution">
    <text evidence="6">The sequence shown here is derived from an EMBL/GenBank/DDBJ whole genome shotgun (WGS) entry which is preliminary data.</text>
</comment>
<dbReference type="GO" id="GO:0002161">
    <property type="term" value="F:aminoacyl-tRNA deacylase activity"/>
    <property type="evidence" value="ECO:0007669"/>
    <property type="project" value="InterPro"/>
</dbReference>